<protein>
    <recommendedName>
        <fullName evidence="4">DUF4806 domain-containing protein</fullName>
    </recommendedName>
</protein>
<sequence length="840" mass="94681">MKKSRNRQVQRNISGVISDYNLVVKTLHPPISPDFADHPATEDKVSSLVVVDNEDQVESDSDFSVASPLSDNTGESDESDGEAVTNFKAELRSWTITHNTTATATTDLLKLLHRHHCFKYLPLDCRTLLQTPRTTTIIDIPPGKYCSFDWITSIRKIILHNGQSSAKVKLQINIDGIPLYHSSSHQFWPILGAINENVFVIGIYSGQGKPNSVNEFLSPFLQQLQELPRPILINGVQYEVKLSALICDAPARAFVLGTKCHTGYSSCGSCTIKGFYYQNRVIFPYDRHPERTNITHREKSDPQHHNEYSFMEKTDLDLVKGSPGEYMHLVCLGIVRKILHLLTKGKKCPARLRPNQIEEISEKLVKLKKYIPHEFARKPRKLKDLDHWKATEFRQFILYTGPVVLKQTISKPLYQHFLSLHVAITILADKTLHVTHNNYANELLHYFVKYFDMLYGRENMSFNVHGLLHLANDCINHGQLDKFSAFKFENKLQDIKKLVRSTNCPLQQVHRRLLEREDQTHHHVNSTPLHPFLYSAWSYHNSHFDINCSVFYKKFQHQVFKLNAGGPGDSACEIGDGACVWLNYKNPGRIVKAVGLHMPPESNWSTHDVKLLGGGHKFVTYHEAVKKLPKVMDQSDAEVGSGDGKIRIRQEAPNTYESSESEGDDCHSTLPPPPAPNDNLMKNVKSLLITPAAKKVTTKGQSIPKIKPSKIRESSKIPFKLCLVTENGSSLPGVSETGNPEPDMDIPGCSASTEMVHFLGVMNENEPVTAPPVPEGDATNTSQSSCEDEISLSGNQFQSWVVRNVAILKAQNRNIQETLDAILLNLDGKRKPMMKKDDER</sequence>
<gene>
    <name evidence="2" type="ORF">Fcan01_16170</name>
</gene>
<evidence type="ECO:0000313" key="3">
    <source>
        <dbReference type="Proteomes" id="UP000198287"/>
    </source>
</evidence>
<organism evidence="2 3">
    <name type="scientific">Folsomia candida</name>
    <name type="common">Springtail</name>
    <dbReference type="NCBI Taxonomy" id="158441"/>
    <lineage>
        <taxon>Eukaryota</taxon>
        <taxon>Metazoa</taxon>
        <taxon>Ecdysozoa</taxon>
        <taxon>Arthropoda</taxon>
        <taxon>Hexapoda</taxon>
        <taxon>Collembola</taxon>
        <taxon>Entomobryomorpha</taxon>
        <taxon>Isotomoidea</taxon>
        <taxon>Isotomidae</taxon>
        <taxon>Proisotominae</taxon>
        <taxon>Folsomia</taxon>
    </lineage>
</organism>
<reference evidence="2 3" key="1">
    <citation type="submission" date="2015-12" db="EMBL/GenBank/DDBJ databases">
        <title>The genome of Folsomia candida.</title>
        <authorList>
            <person name="Faddeeva A."/>
            <person name="Derks M.F."/>
            <person name="Anvar Y."/>
            <person name="Smit S."/>
            <person name="Van Straalen N."/>
            <person name="Roelofs D."/>
        </authorList>
    </citation>
    <scope>NUCLEOTIDE SEQUENCE [LARGE SCALE GENOMIC DNA]</scope>
    <source>
        <strain evidence="2 3">VU population</strain>
        <tissue evidence="2">Whole body</tissue>
    </source>
</reference>
<dbReference type="PANTHER" id="PTHR33053:SF24">
    <property type="entry name" value="TRANSPOSASE DOMAIN-CONTAINING PROTEIN"/>
    <property type="match status" value="1"/>
</dbReference>
<feature type="region of interest" description="Disordered" evidence="1">
    <location>
        <begin position="56"/>
        <end position="82"/>
    </location>
</feature>
<accession>A0A226DUI9</accession>
<feature type="region of interest" description="Disordered" evidence="1">
    <location>
        <begin position="634"/>
        <end position="678"/>
    </location>
</feature>
<dbReference type="AlphaFoldDB" id="A0A226DUI9"/>
<keyword evidence="3" id="KW-1185">Reference proteome</keyword>
<dbReference type="PANTHER" id="PTHR33053">
    <property type="entry name" value="PROTEIN, PUTATIVE-RELATED"/>
    <property type="match status" value="1"/>
</dbReference>
<dbReference type="Proteomes" id="UP000198287">
    <property type="component" value="Unassembled WGS sequence"/>
</dbReference>
<proteinExistence type="predicted"/>
<dbReference type="EMBL" id="LNIX01000011">
    <property type="protein sequence ID" value="OXA48678.1"/>
    <property type="molecule type" value="Genomic_DNA"/>
</dbReference>
<feature type="region of interest" description="Disordered" evidence="1">
    <location>
        <begin position="770"/>
        <end position="789"/>
    </location>
</feature>
<name>A0A226DUI9_FOLCA</name>
<evidence type="ECO:0008006" key="4">
    <source>
        <dbReference type="Google" id="ProtNLM"/>
    </source>
</evidence>
<evidence type="ECO:0000313" key="2">
    <source>
        <dbReference type="EMBL" id="OXA48678.1"/>
    </source>
</evidence>
<dbReference type="OrthoDB" id="6602609at2759"/>
<comment type="caution">
    <text evidence="2">The sequence shown here is derived from an EMBL/GenBank/DDBJ whole genome shotgun (WGS) entry which is preliminary data.</text>
</comment>
<feature type="compositionally biased region" description="Polar residues" evidence="1">
    <location>
        <begin position="62"/>
        <end position="73"/>
    </location>
</feature>
<evidence type="ECO:0000256" key="1">
    <source>
        <dbReference type="SAM" id="MobiDB-lite"/>
    </source>
</evidence>